<keyword evidence="7" id="KW-1185">Reference proteome</keyword>
<dbReference type="Gene3D" id="1.10.10.60">
    <property type="entry name" value="Homeodomain-like"/>
    <property type="match status" value="1"/>
</dbReference>
<dbReference type="PANTHER" id="PTHR30055:SF234">
    <property type="entry name" value="HTH-TYPE TRANSCRIPTIONAL REGULATOR BETI"/>
    <property type="match status" value="1"/>
</dbReference>
<dbReference type="AlphaFoldDB" id="A0A919M4L5"/>
<evidence type="ECO:0000256" key="1">
    <source>
        <dbReference type="ARBA" id="ARBA00023015"/>
    </source>
</evidence>
<dbReference type="PROSITE" id="PS50977">
    <property type="entry name" value="HTH_TETR_2"/>
    <property type="match status" value="1"/>
</dbReference>
<feature type="DNA-binding region" description="H-T-H motif" evidence="4">
    <location>
        <begin position="40"/>
        <end position="59"/>
    </location>
</feature>
<proteinExistence type="predicted"/>
<protein>
    <submittedName>
        <fullName evidence="6">TetR family transcriptional regulator</fullName>
    </submittedName>
</protein>
<keyword evidence="1" id="KW-0805">Transcription regulation</keyword>
<dbReference type="PANTHER" id="PTHR30055">
    <property type="entry name" value="HTH-TYPE TRANSCRIPTIONAL REGULATOR RUTR"/>
    <property type="match status" value="1"/>
</dbReference>
<gene>
    <name evidence="6" type="ORF">Acy02nite_03150</name>
</gene>
<dbReference type="PRINTS" id="PR00455">
    <property type="entry name" value="HTHTETR"/>
</dbReference>
<dbReference type="SUPFAM" id="SSF46689">
    <property type="entry name" value="Homeodomain-like"/>
    <property type="match status" value="1"/>
</dbReference>
<accession>A0A919M4L5</accession>
<keyword evidence="3" id="KW-0804">Transcription</keyword>
<evidence type="ECO:0000313" key="7">
    <source>
        <dbReference type="Proteomes" id="UP000619479"/>
    </source>
</evidence>
<dbReference type="Proteomes" id="UP000619479">
    <property type="component" value="Unassembled WGS sequence"/>
</dbReference>
<name>A0A919M4L5_9ACTN</name>
<evidence type="ECO:0000256" key="4">
    <source>
        <dbReference type="PROSITE-ProRule" id="PRU00335"/>
    </source>
</evidence>
<dbReference type="EMBL" id="BOMH01000002">
    <property type="protein sequence ID" value="GID62434.1"/>
    <property type="molecule type" value="Genomic_DNA"/>
</dbReference>
<comment type="caution">
    <text evidence="6">The sequence shown here is derived from an EMBL/GenBank/DDBJ whole genome shotgun (WGS) entry which is preliminary data.</text>
</comment>
<dbReference type="GO" id="GO:0045892">
    <property type="term" value="P:negative regulation of DNA-templated transcription"/>
    <property type="evidence" value="ECO:0007669"/>
    <property type="project" value="UniProtKB-ARBA"/>
</dbReference>
<dbReference type="RefSeq" id="WP_239174051.1">
    <property type="nucleotide sequence ID" value="NZ_BAAAUC010000002.1"/>
</dbReference>
<evidence type="ECO:0000259" key="5">
    <source>
        <dbReference type="PROSITE" id="PS50977"/>
    </source>
</evidence>
<reference evidence="6" key="1">
    <citation type="submission" date="2021-01" db="EMBL/GenBank/DDBJ databases">
        <title>Whole genome shotgun sequence of Actinoplanes cyaneus NBRC 14990.</title>
        <authorList>
            <person name="Komaki H."/>
            <person name="Tamura T."/>
        </authorList>
    </citation>
    <scope>NUCLEOTIDE SEQUENCE</scope>
    <source>
        <strain evidence="6">NBRC 14990</strain>
    </source>
</reference>
<dbReference type="Gene3D" id="1.10.357.10">
    <property type="entry name" value="Tetracycline Repressor, domain 2"/>
    <property type="match status" value="1"/>
</dbReference>
<dbReference type="GO" id="GO:0003700">
    <property type="term" value="F:DNA-binding transcription factor activity"/>
    <property type="evidence" value="ECO:0007669"/>
    <property type="project" value="TreeGrafter"/>
</dbReference>
<dbReference type="InterPro" id="IPR050109">
    <property type="entry name" value="HTH-type_TetR-like_transc_reg"/>
</dbReference>
<dbReference type="Pfam" id="PF00440">
    <property type="entry name" value="TetR_N"/>
    <property type="match status" value="1"/>
</dbReference>
<evidence type="ECO:0000256" key="2">
    <source>
        <dbReference type="ARBA" id="ARBA00023125"/>
    </source>
</evidence>
<evidence type="ECO:0000256" key="3">
    <source>
        <dbReference type="ARBA" id="ARBA00023163"/>
    </source>
</evidence>
<dbReference type="InterPro" id="IPR001647">
    <property type="entry name" value="HTH_TetR"/>
</dbReference>
<organism evidence="6 7">
    <name type="scientific">Actinoplanes cyaneus</name>
    <dbReference type="NCBI Taxonomy" id="52696"/>
    <lineage>
        <taxon>Bacteria</taxon>
        <taxon>Bacillati</taxon>
        <taxon>Actinomycetota</taxon>
        <taxon>Actinomycetes</taxon>
        <taxon>Micromonosporales</taxon>
        <taxon>Micromonosporaceae</taxon>
        <taxon>Actinoplanes</taxon>
    </lineage>
</organism>
<dbReference type="GO" id="GO:0000976">
    <property type="term" value="F:transcription cis-regulatory region binding"/>
    <property type="evidence" value="ECO:0007669"/>
    <property type="project" value="TreeGrafter"/>
</dbReference>
<sequence length="225" mass="24150">MSEQGGAGPGLRERKKQRTFDAVSEIAIAMFLDRGFDRVSVNDVAAAAEISKPTLFRYFPSKEDLVLHRIADHSGEPARVVAARAGGESPIDALHRRFRDGLDARDPVTGLNDVPQILAFHDLVFSTPSLATRVHEFQARDEESLARALEPAVADPLTARLAAAQILAVQRVLARENWRRLTAGESADALHPIAAEAADRAFAQLRDGLAFSPPAGAGVPPVGPP</sequence>
<dbReference type="InterPro" id="IPR009057">
    <property type="entry name" value="Homeodomain-like_sf"/>
</dbReference>
<dbReference type="InterPro" id="IPR023772">
    <property type="entry name" value="DNA-bd_HTH_TetR-type_CS"/>
</dbReference>
<dbReference type="PROSITE" id="PS01081">
    <property type="entry name" value="HTH_TETR_1"/>
    <property type="match status" value="1"/>
</dbReference>
<evidence type="ECO:0000313" key="6">
    <source>
        <dbReference type="EMBL" id="GID62434.1"/>
    </source>
</evidence>
<keyword evidence="2 4" id="KW-0238">DNA-binding</keyword>
<feature type="domain" description="HTH tetR-type" evidence="5">
    <location>
        <begin position="17"/>
        <end position="77"/>
    </location>
</feature>
<dbReference type="FunFam" id="1.10.10.60:FF:000141">
    <property type="entry name" value="TetR family transcriptional regulator"/>
    <property type="match status" value="1"/>
</dbReference>